<dbReference type="InterPro" id="IPR011075">
    <property type="entry name" value="TetR_C"/>
</dbReference>
<dbReference type="GO" id="GO:0000976">
    <property type="term" value="F:transcription cis-regulatory region binding"/>
    <property type="evidence" value="ECO:0007669"/>
    <property type="project" value="TreeGrafter"/>
</dbReference>
<organism evidence="6 7">
    <name type="scientific">Streptomyces laurentii</name>
    <dbReference type="NCBI Taxonomy" id="39478"/>
    <lineage>
        <taxon>Bacteria</taxon>
        <taxon>Bacillati</taxon>
        <taxon>Actinomycetota</taxon>
        <taxon>Actinomycetes</taxon>
        <taxon>Kitasatosporales</taxon>
        <taxon>Streptomycetaceae</taxon>
        <taxon>Streptomyces</taxon>
    </lineage>
</organism>
<dbReference type="SUPFAM" id="SSF48498">
    <property type="entry name" value="Tetracyclin repressor-like, C-terminal domain"/>
    <property type="match status" value="1"/>
</dbReference>
<feature type="DNA-binding region" description="H-T-H motif" evidence="4">
    <location>
        <begin position="42"/>
        <end position="61"/>
    </location>
</feature>
<keyword evidence="2 4" id="KW-0238">DNA-binding</keyword>
<evidence type="ECO:0000256" key="2">
    <source>
        <dbReference type="ARBA" id="ARBA00023125"/>
    </source>
</evidence>
<evidence type="ECO:0000256" key="3">
    <source>
        <dbReference type="ARBA" id="ARBA00023163"/>
    </source>
</evidence>
<dbReference type="PROSITE" id="PS50977">
    <property type="entry name" value="HTH_TETR_2"/>
    <property type="match status" value="1"/>
</dbReference>
<keyword evidence="7" id="KW-1185">Reference proteome</keyword>
<dbReference type="Gene3D" id="1.10.10.60">
    <property type="entry name" value="Homeodomain-like"/>
    <property type="match status" value="1"/>
</dbReference>
<evidence type="ECO:0000259" key="5">
    <source>
        <dbReference type="PROSITE" id="PS50977"/>
    </source>
</evidence>
<reference evidence="6 7" key="1">
    <citation type="journal article" date="2016" name="Genome Announc.">
        <title>Complete Genome Sequence of Thiostrepton-Producing Streptomyces laurentii ATCC 31255.</title>
        <authorList>
            <person name="Doi K."/>
            <person name="Fujino Y."/>
            <person name="Nagayoshi Y."/>
            <person name="Ohshima T."/>
            <person name="Ogata S."/>
        </authorList>
    </citation>
    <scope>NUCLEOTIDE SEQUENCE [LARGE SCALE GENOMIC DNA]</scope>
    <source>
        <strain evidence="6 7">ATCC 31255</strain>
    </source>
</reference>
<gene>
    <name evidence="6" type="ORF">SLA_0340</name>
</gene>
<dbReference type="PANTHER" id="PTHR30055:SF148">
    <property type="entry name" value="TETR-FAMILY TRANSCRIPTIONAL REGULATOR"/>
    <property type="match status" value="1"/>
</dbReference>
<dbReference type="PRINTS" id="PR00455">
    <property type="entry name" value="HTHTETR"/>
</dbReference>
<dbReference type="AlphaFoldDB" id="A0A160NU46"/>
<dbReference type="InterPro" id="IPR036271">
    <property type="entry name" value="Tet_transcr_reg_TetR-rel_C_sf"/>
</dbReference>
<proteinExistence type="predicted"/>
<evidence type="ECO:0000313" key="7">
    <source>
        <dbReference type="Proteomes" id="UP000217676"/>
    </source>
</evidence>
<feature type="domain" description="HTH tetR-type" evidence="5">
    <location>
        <begin position="19"/>
        <end position="79"/>
    </location>
</feature>
<dbReference type="EMBL" id="AP017424">
    <property type="protein sequence ID" value="BAU81295.1"/>
    <property type="molecule type" value="Genomic_DNA"/>
</dbReference>
<sequence>MDVTEPRAERPHTGRRRNEAARQAILDAALRLLAEADGRPVTIDAIARAAGVGKQTVYRWWPSKGAVLLDALISQAGHDVPVPDAGSLRDDLRTFIAATFDGAQRAPSAPALRTLVREAAHDVHLAELMRSFTATRRATLRDLLARGRGDGELPDDADLDLIVDQIYGVFWYRFLLGHAPLDHAAADRLADSLLGDRQAGVPQPIHPRGNE</sequence>
<name>A0A160NU46_STRLU</name>
<dbReference type="Proteomes" id="UP000217676">
    <property type="component" value="Chromosome"/>
</dbReference>
<evidence type="ECO:0000256" key="4">
    <source>
        <dbReference type="PROSITE-ProRule" id="PRU00335"/>
    </source>
</evidence>
<dbReference type="InterPro" id="IPR001647">
    <property type="entry name" value="HTH_TetR"/>
</dbReference>
<dbReference type="KEGG" id="slau:SLA_0340"/>
<dbReference type="Gene3D" id="1.10.357.10">
    <property type="entry name" value="Tetracycline Repressor, domain 2"/>
    <property type="match status" value="1"/>
</dbReference>
<accession>A0A160NU46</accession>
<keyword evidence="1" id="KW-0805">Transcription regulation</keyword>
<dbReference type="PANTHER" id="PTHR30055">
    <property type="entry name" value="HTH-TYPE TRANSCRIPTIONAL REGULATOR RUTR"/>
    <property type="match status" value="1"/>
</dbReference>
<evidence type="ECO:0000313" key="6">
    <source>
        <dbReference type="EMBL" id="BAU81295.1"/>
    </source>
</evidence>
<protein>
    <recommendedName>
        <fullName evidence="5">HTH tetR-type domain-containing protein</fullName>
    </recommendedName>
</protein>
<dbReference type="SUPFAM" id="SSF46689">
    <property type="entry name" value="Homeodomain-like"/>
    <property type="match status" value="1"/>
</dbReference>
<dbReference type="GO" id="GO:0003700">
    <property type="term" value="F:DNA-binding transcription factor activity"/>
    <property type="evidence" value="ECO:0007669"/>
    <property type="project" value="TreeGrafter"/>
</dbReference>
<dbReference type="InterPro" id="IPR009057">
    <property type="entry name" value="Homeodomain-like_sf"/>
</dbReference>
<evidence type="ECO:0000256" key="1">
    <source>
        <dbReference type="ARBA" id="ARBA00023015"/>
    </source>
</evidence>
<dbReference type="Pfam" id="PF16859">
    <property type="entry name" value="TetR_C_11"/>
    <property type="match status" value="1"/>
</dbReference>
<dbReference type="InterPro" id="IPR050109">
    <property type="entry name" value="HTH-type_TetR-like_transc_reg"/>
</dbReference>
<dbReference type="Pfam" id="PF00440">
    <property type="entry name" value="TetR_N"/>
    <property type="match status" value="1"/>
</dbReference>
<keyword evidence="3" id="KW-0804">Transcription</keyword>
<dbReference type="RefSeq" id="WP_359878004.1">
    <property type="nucleotide sequence ID" value="NZ_JBEYHT010000026.1"/>
</dbReference>